<proteinExistence type="predicted"/>
<comment type="caution">
    <text evidence="1">The sequence shown here is derived from an EMBL/GenBank/DDBJ whole genome shotgun (WGS) entry which is preliminary data.</text>
</comment>
<keyword evidence="2" id="KW-1185">Reference proteome</keyword>
<reference evidence="1" key="1">
    <citation type="journal article" date="2014" name="Int. J. Syst. Evol. Microbiol.">
        <title>Complete genome sequence of Corynebacterium casei LMG S-19264T (=DSM 44701T), isolated from a smear-ripened cheese.</title>
        <authorList>
            <consortium name="US DOE Joint Genome Institute (JGI-PGF)"/>
            <person name="Walter F."/>
            <person name="Albersmeier A."/>
            <person name="Kalinowski J."/>
            <person name="Ruckert C."/>
        </authorList>
    </citation>
    <scope>NUCLEOTIDE SEQUENCE</scope>
    <source>
        <strain evidence="1">CGMCC 1.8984</strain>
    </source>
</reference>
<dbReference type="RefSeq" id="WP_188741536.1">
    <property type="nucleotide sequence ID" value="NZ_BAABFW010000007.1"/>
</dbReference>
<dbReference type="Proteomes" id="UP000636956">
    <property type="component" value="Unassembled WGS sequence"/>
</dbReference>
<protein>
    <submittedName>
        <fullName evidence="1">Uncharacterized protein</fullName>
    </submittedName>
</protein>
<organism evidence="1 2">
    <name type="scientific">Agromyces bauzanensis</name>
    <dbReference type="NCBI Taxonomy" id="1308924"/>
    <lineage>
        <taxon>Bacteria</taxon>
        <taxon>Bacillati</taxon>
        <taxon>Actinomycetota</taxon>
        <taxon>Actinomycetes</taxon>
        <taxon>Micrococcales</taxon>
        <taxon>Microbacteriaceae</taxon>
        <taxon>Agromyces</taxon>
    </lineage>
</organism>
<evidence type="ECO:0000313" key="1">
    <source>
        <dbReference type="EMBL" id="GGJ67486.1"/>
    </source>
</evidence>
<dbReference type="Pfam" id="PF19654">
    <property type="entry name" value="DUF6157"/>
    <property type="match status" value="1"/>
</dbReference>
<evidence type="ECO:0000313" key="2">
    <source>
        <dbReference type="Proteomes" id="UP000636956"/>
    </source>
</evidence>
<gene>
    <name evidence="1" type="ORF">GCM10011372_01590</name>
</gene>
<name>A0A917P9B7_9MICO</name>
<dbReference type="EMBL" id="BMMD01000001">
    <property type="protein sequence ID" value="GGJ67486.1"/>
    <property type="molecule type" value="Genomic_DNA"/>
</dbReference>
<dbReference type="InterPro" id="IPR046155">
    <property type="entry name" value="DUF6157"/>
</dbReference>
<sequence>MGTTNYSNTFIQVAEDCPVQEAQEPPVGGEAPTIAELQHRLIVDHTYEFTSDDVLFAVHAIRQDIPDDARAREREAFFARDQACLRSSPLGKRYGWGVHHNDDGRIALVPLGSDEYLALAADPGVKQLKAMRSKRT</sequence>
<dbReference type="AlphaFoldDB" id="A0A917P9B7"/>
<reference evidence="1" key="2">
    <citation type="submission" date="2020-09" db="EMBL/GenBank/DDBJ databases">
        <authorList>
            <person name="Sun Q."/>
            <person name="Zhou Y."/>
        </authorList>
    </citation>
    <scope>NUCLEOTIDE SEQUENCE</scope>
    <source>
        <strain evidence="1">CGMCC 1.8984</strain>
    </source>
</reference>
<accession>A0A917P9B7</accession>